<dbReference type="AlphaFoldDB" id="A0A5M6CZB5"/>
<evidence type="ECO:0000313" key="2">
    <source>
        <dbReference type="Proteomes" id="UP000324479"/>
    </source>
</evidence>
<proteinExistence type="predicted"/>
<organism evidence="1 2">
    <name type="scientific">Roseiconus nitratireducens</name>
    <dbReference type="NCBI Taxonomy" id="2605748"/>
    <lineage>
        <taxon>Bacteria</taxon>
        <taxon>Pseudomonadati</taxon>
        <taxon>Planctomycetota</taxon>
        <taxon>Planctomycetia</taxon>
        <taxon>Pirellulales</taxon>
        <taxon>Pirellulaceae</taxon>
        <taxon>Roseiconus</taxon>
    </lineage>
</organism>
<sequence length="185" mass="20352">MNRILTFSFLALFSPQWLPADGTDKPKSNDATATVLPGKCVFTFPVDEIEREWKWGVSPANHCEYSWMVTVKGGDSTYQFGFSYFNPVARPQSGTFDELLAAGQANVWKLKADGRGASYVDGVAVTCDSEGDALRITIDSDDWVEKLFGQTPKSVKFETSGTQLKAGKIDVDVRYKKETQAASGE</sequence>
<comment type="caution">
    <text evidence="1">The sequence shown here is derived from an EMBL/GenBank/DDBJ whole genome shotgun (WGS) entry which is preliminary data.</text>
</comment>
<dbReference type="Proteomes" id="UP000324479">
    <property type="component" value="Unassembled WGS sequence"/>
</dbReference>
<protein>
    <submittedName>
        <fullName evidence="1">Uncharacterized protein</fullName>
    </submittedName>
</protein>
<gene>
    <name evidence="1" type="ORF">FYK55_27135</name>
</gene>
<keyword evidence="2" id="KW-1185">Reference proteome</keyword>
<reference evidence="1 2" key="1">
    <citation type="submission" date="2019-08" db="EMBL/GenBank/DDBJ databases">
        <authorList>
            <person name="Dhanesh K."/>
            <person name="Kumar G."/>
            <person name="Sasikala C."/>
            <person name="Venkata Ramana C."/>
        </authorList>
    </citation>
    <scope>NUCLEOTIDE SEQUENCE [LARGE SCALE GENOMIC DNA]</scope>
    <source>
        <strain evidence="1 2">JC645</strain>
    </source>
</reference>
<accession>A0A5M6CZB5</accession>
<evidence type="ECO:0000313" key="1">
    <source>
        <dbReference type="EMBL" id="KAA5538659.1"/>
    </source>
</evidence>
<name>A0A5M6CZB5_9BACT</name>
<dbReference type="EMBL" id="VWOX01000028">
    <property type="protein sequence ID" value="KAA5538659.1"/>
    <property type="molecule type" value="Genomic_DNA"/>
</dbReference>
<dbReference type="RefSeq" id="WP_150079759.1">
    <property type="nucleotide sequence ID" value="NZ_VWOX01000028.1"/>
</dbReference>